<keyword evidence="3" id="KW-1185">Reference proteome</keyword>
<protein>
    <submittedName>
        <fullName evidence="1">Uncharacterized protein</fullName>
    </submittedName>
</protein>
<organism evidence="1 4">
    <name type="scientific">Streptomyces radicis</name>
    <dbReference type="NCBI Taxonomy" id="1750517"/>
    <lineage>
        <taxon>Bacteria</taxon>
        <taxon>Bacillati</taxon>
        <taxon>Actinomycetota</taxon>
        <taxon>Actinomycetes</taxon>
        <taxon>Kitasatosporales</taxon>
        <taxon>Streptomycetaceae</taxon>
        <taxon>Streptomyces</taxon>
    </lineage>
</organism>
<name>A0A3A9W3X8_9ACTN</name>
<comment type="caution">
    <text evidence="1">The sequence shown here is derived from an EMBL/GenBank/DDBJ whole genome shotgun (WGS) entry which is preliminary data.</text>
</comment>
<evidence type="ECO:0000313" key="2">
    <source>
        <dbReference type="EMBL" id="RKN14136.1"/>
    </source>
</evidence>
<dbReference type="EMBL" id="RBDY01000041">
    <property type="protein sequence ID" value="RKN14136.1"/>
    <property type="molecule type" value="Genomic_DNA"/>
</dbReference>
<sequence length="64" mass="6726">MAAPHANRSTGDIRLRWWAVALPAAAFVALLMLLVSGTEADAATDTPWQPVGDLVAHVHAALLP</sequence>
<evidence type="ECO:0000313" key="3">
    <source>
        <dbReference type="Proteomes" id="UP000268652"/>
    </source>
</evidence>
<evidence type="ECO:0000313" key="4">
    <source>
        <dbReference type="Proteomes" id="UP000275024"/>
    </source>
</evidence>
<dbReference type="Proteomes" id="UP000268652">
    <property type="component" value="Unassembled WGS sequence"/>
</dbReference>
<evidence type="ECO:0000313" key="1">
    <source>
        <dbReference type="EMBL" id="RKN03924.1"/>
    </source>
</evidence>
<proteinExistence type="predicted"/>
<accession>A0A3A9W3X8</accession>
<dbReference type="AlphaFoldDB" id="A0A3A9W3X8"/>
<gene>
    <name evidence="2" type="ORF">D7318_29855</name>
    <name evidence="1" type="ORF">D7319_30230</name>
</gene>
<dbReference type="EMBL" id="RBDX01000042">
    <property type="protein sequence ID" value="RKN03924.1"/>
    <property type="molecule type" value="Genomic_DNA"/>
</dbReference>
<reference evidence="3 4" key="1">
    <citation type="submission" date="2018-09" db="EMBL/GenBank/DDBJ databases">
        <title>Streptomyces sp. nov. DS1-2, an endophytic actinomycete isolated from roots of Dendrobium scabrilingue.</title>
        <authorList>
            <person name="Kuncharoen N."/>
            <person name="Kudo T."/>
            <person name="Ohkuma M."/>
            <person name="Yuki M."/>
            <person name="Tanasupawat S."/>
        </authorList>
    </citation>
    <scope>NUCLEOTIDE SEQUENCE [LARGE SCALE GENOMIC DNA]</scope>
    <source>
        <strain evidence="1 4">AZ1-7</strain>
        <strain evidence="2 3">DS1-2</strain>
    </source>
</reference>
<dbReference type="Proteomes" id="UP000275024">
    <property type="component" value="Unassembled WGS sequence"/>
</dbReference>
<dbReference type="RefSeq" id="WP_120700372.1">
    <property type="nucleotide sequence ID" value="NZ_RBDX01000042.1"/>
</dbReference>